<dbReference type="AlphaFoldDB" id="A0A482WGA0"/>
<proteinExistence type="predicted"/>
<organism evidence="2 3">
    <name type="scientific">Laodelphax striatellus</name>
    <name type="common">Small brown planthopper</name>
    <name type="synonym">Delphax striatella</name>
    <dbReference type="NCBI Taxonomy" id="195883"/>
    <lineage>
        <taxon>Eukaryota</taxon>
        <taxon>Metazoa</taxon>
        <taxon>Ecdysozoa</taxon>
        <taxon>Arthropoda</taxon>
        <taxon>Hexapoda</taxon>
        <taxon>Insecta</taxon>
        <taxon>Pterygota</taxon>
        <taxon>Neoptera</taxon>
        <taxon>Paraneoptera</taxon>
        <taxon>Hemiptera</taxon>
        <taxon>Auchenorrhyncha</taxon>
        <taxon>Fulgoroidea</taxon>
        <taxon>Delphacidae</taxon>
        <taxon>Criomorphinae</taxon>
        <taxon>Laodelphax</taxon>
    </lineage>
</organism>
<reference evidence="2 3" key="1">
    <citation type="journal article" date="2017" name="Gigascience">
        <title>Genome sequence of the small brown planthopper, Laodelphax striatellus.</title>
        <authorList>
            <person name="Zhu J."/>
            <person name="Jiang F."/>
            <person name="Wang X."/>
            <person name="Yang P."/>
            <person name="Bao Y."/>
            <person name="Zhao W."/>
            <person name="Wang W."/>
            <person name="Lu H."/>
            <person name="Wang Q."/>
            <person name="Cui N."/>
            <person name="Li J."/>
            <person name="Chen X."/>
            <person name="Luo L."/>
            <person name="Yu J."/>
            <person name="Kang L."/>
            <person name="Cui F."/>
        </authorList>
    </citation>
    <scope>NUCLEOTIDE SEQUENCE [LARGE SCALE GENOMIC DNA]</scope>
    <source>
        <strain evidence="2">Lst14</strain>
    </source>
</reference>
<keyword evidence="3" id="KW-1185">Reference proteome</keyword>
<dbReference type="InParanoid" id="A0A482WGA0"/>
<feature type="region of interest" description="Disordered" evidence="1">
    <location>
        <begin position="190"/>
        <end position="236"/>
    </location>
</feature>
<evidence type="ECO:0000313" key="3">
    <source>
        <dbReference type="Proteomes" id="UP000291343"/>
    </source>
</evidence>
<sequence>MSPLQDTSPRCSRNVIRTPASRLRFVHSDAESEPEPVDYSLHPLHLKRETLTKVEPSPGSSPSSEVIVDLDREGGHQVLVSGATGHIIRSRVVVKAAATVNDPADLIEQWNPSPPWSDTTVQKVPDILHQELSPYVTTTPPTPGSAVSLHNAAASASATAFTFDWAPEQFVPASTAPHSDYHYSRLHYNHRSPTEHDDHCHPTHHPANSSSSSSSSSWSTDASHRNLFPLQPPPAVRPSLIVRLDSTEPMDHQTTHVK</sequence>
<protein>
    <submittedName>
        <fullName evidence="2">Uncharacterized protein</fullName>
    </submittedName>
</protein>
<name>A0A482WGA0_LAOST</name>
<feature type="compositionally biased region" description="Low complexity" evidence="1">
    <location>
        <begin position="209"/>
        <end position="219"/>
    </location>
</feature>
<dbReference type="STRING" id="195883.A0A482WGA0"/>
<accession>A0A482WGA0</accession>
<feature type="non-terminal residue" evidence="2">
    <location>
        <position position="258"/>
    </location>
</feature>
<evidence type="ECO:0000313" key="2">
    <source>
        <dbReference type="EMBL" id="RZF32498.1"/>
    </source>
</evidence>
<dbReference type="OrthoDB" id="9978016at2759"/>
<gene>
    <name evidence="2" type="ORF">LSTR_LSTR014698</name>
</gene>
<dbReference type="Proteomes" id="UP000291343">
    <property type="component" value="Unassembled WGS sequence"/>
</dbReference>
<comment type="caution">
    <text evidence="2">The sequence shown here is derived from an EMBL/GenBank/DDBJ whole genome shotgun (WGS) entry which is preliminary data.</text>
</comment>
<feature type="compositionally biased region" description="Basic and acidic residues" evidence="1">
    <location>
        <begin position="192"/>
        <end position="201"/>
    </location>
</feature>
<dbReference type="EMBL" id="QKKF02036890">
    <property type="protein sequence ID" value="RZF32498.1"/>
    <property type="molecule type" value="Genomic_DNA"/>
</dbReference>
<evidence type="ECO:0000256" key="1">
    <source>
        <dbReference type="SAM" id="MobiDB-lite"/>
    </source>
</evidence>